<accession>A0ABW3Y3P3</accession>
<evidence type="ECO:0000256" key="4">
    <source>
        <dbReference type="ARBA" id="ARBA00022692"/>
    </source>
</evidence>
<evidence type="ECO:0000256" key="9">
    <source>
        <dbReference type="RuleBase" id="RU003357"/>
    </source>
</evidence>
<evidence type="ECO:0000256" key="3">
    <source>
        <dbReference type="ARBA" id="ARBA00022452"/>
    </source>
</evidence>
<keyword evidence="7 8" id="KW-0998">Cell outer membrane</keyword>
<sequence>MTRIVLTLLFGMFSFSLFAQVETTKDTIVDKEPEVLDEIILSNNILGSKFEVRNRTGSAYFLSPQDLQQFGYTDMNKVIRAVPGVSIVEEDGFGLRPNISIRGTSPERSAKITLMEDGVLIAPAPYSASSAYYFPTIGRIEDVEVLKGSSQIQYGPYTTGGAVNMVSKQIPNDFSGDVRFTYGNYDSKSTEATLGHSTENFGFVTQFFNYNSDGFKSLDGGGNTGFDKNDYLGKIRLNSDYDAKVFQSLTMKLQFSEEASNETYLGLTEDDFNANPYRRYLSSAEDKMDTEHKQIQFDYLIKPLENLKIRATAYKNEFNRNWYKLNDVTVNNKVSIGDVLETPEDYPLEYEAIASMNDTQSDVFGVKANNRSYESKGIQAIANFTFGTNTFNDLEVGLRYHEDYEDRFQWVDKYAIQNQEMIRTTVARKGSDSNLINSAEAIATYVLYKLTWNNLTITPGLRYENMTLKKKDYGKNDSDRTGVDLTTRENDVDVVIPGIGANYKFSNDLSIFGGVHRGFSPPGNQDGSDPENSTNYELGGRFNFAGITGELVGYYNDYTNLLGSDLAATGGTGSLDLFNAGAATVKGIELILNYDFLRNTSSNLRFPVTFSYTLTDTRFDSDFDSQVEIYGKVSKGDQIPYIPENQFNITASLEGNRFNLSLSGRYTDEFRTMAGTGTIPENYKIGSNFIVDAAARYFFTPRITFFTNLMNVFDSEYEVARTPAGLRPGAPFMVNGGVSYSF</sequence>
<dbReference type="SUPFAM" id="SSF56935">
    <property type="entry name" value="Porins"/>
    <property type="match status" value="1"/>
</dbReference>
<dbReference type="InterPro" id="IPR037066">
    <property type="entry name" value="Plug_dom_sf"/>
</dbReference>
<keyword evidence="6 8" id="KW-0472">Membrane</keyword>
<comment type="similarity">
    <text evidence="8 9">Belongs to the TonB-dependent receptor family.</text>
</comment>
<evidence type="ECO:0000256" key="10">
    <source>
        <dbReference type="SAM" id="SignalP"/>
    </source>
</evidence>
<feature type="domain" description="TonB-dependent receptor-like beta-barrel" evidence="11">
    <location>
        <begin position="273"/>
        <end position="712"/>
    </location>
</feature>
<evidence type="ECO:0000256" key="7">
    <source>
        <dbReference type="ARBA" id="ARBA00023237"/>
    </source>
</evidence>
<feature type="chain" id="PRO_5046675901" evidence="10">
    <location>
        <begin position="20"/>
        <end position="742"/>
    </location>
</feature>
<comment type="subcellular location">
    <subcellularLocation>
        <location evidence="1 8">Cell outer membrane</location>
        <topology evidence="1 8">Multi-pass membrane protein</topology>
    </subcellularLocation>
</comment>
<dbReference type="Pfam" id="PF07715">
    <property type="entry name" value="Plug"/>
    <property type="match status" value="1"/>
</dbReference>
<dbReference type="Proteomes" id="UP001597201">
    <property type="component" value="Unassembled WGS sequence"/>
</dbReference>
<dbReference type="InterPro" id="IPR000531">
    <property type="entry name" value="Beta-barrel_TonB"/>
</dbReference>
<protein>
    <submittedName>
        <fullName evidence="13">TonB-dependent receptor family protein</fullName>
    </submittedName>
</protein>
<evidence type="ECO:0000259" key="12">
    <source>
        <dbReference type="Pfam" id="PF07715"/>
    </source>
</evidence>
<evidence type="ECO:0000256" key="2">
    <source>
        <dbReference type="ARBA" id="ARBA00022448"/>
    </source>
</evidence>
<dbReference type="InterPro" id="IPR036942">
    <property type="entry name" value="Beta-barrel_TonB_sf"/>
</dbReference>
<dbReference type="InterPro" id="IPR012910">
    <property type="entry name" value="Plug_dom"/>
</dbReference>
<organism evidence="13 14">
    <name type="scientific">Namhaeicola litoreus</name>
    <dbReference type="NCBI Taxonomy" id="1052145"/>
    <lineage>
        <taxon>Bacteria</taxon>
        <taxon>Pseudomonadati</taxon>
        <taxon>Bacteroidota</taxon>
        <taxon>Flavobacteriia</taxon>
        <taxon>Flavobacteriales</taxon>
        <taxon>Flavobacteriaceae</taxon>
        <taxon>Namhaeicola</taxon>
    </lineage>
</organism>
<comment type="caution">
    <text evidence="13">The sequence shown here is derived from an EMBL/GenBank/DDBJ whole genome shotgun (WGS) entry which is preliminary data.</text>
</comment>
<keyword evidence="13" id="KW-0675">Receptor</keyword>
<evidence type="ECO:0000256" key="1">
    <source>
        <dbReference type="ARBA" id="ARBA00004571"/>
    </source>
</evidence>
<name>A0ABW3Y3P3_9FLAO</name>
<dbReference type="RefSeq" id="WP_377178490.1">
    <property type="nucleotide sequence ID" value="NZ_JBHTMY010000003.1"/>
</dbReference>
<dbReference type="CDD" id="cd01347">
    <property type="entry name" value="ligand_gated_channel"/>
    <property type="match status" value="1"/>
</dbReference>
<dbReference type="EMBL" id="JBHTMY010000003">
    <property type="protein sequence ID" value="MFD1315888.1"/>
    <property type="molecule type" value="Genomic_DNA"/>
</dbReference>
<keyword evidence="4 8" id="KW-0812">Transmembrane</keyword>
<reference evidence="14" key="1">
    <citation type="journal article" date="2019" name="Int. J. Syst. Evol. Microbiol.">
        <title>The Global Catalogue of Microorganisms (GCM) 10K type strain sequencing project: providing services to taxonomists for standard genome sequencing and annotation.</title>
        <authorList>
            <consortium name="The Broad Institute Genomics Platform"/>
            <consortium name="The Broad Institute Genome Sequencing Center for Infectious Disease"/>
            <person name="Wu L."/>
            <person name="Ma J."/>
        </authorList>
    </citation>
    <scope>NUCLEOTIDE SEQUENCE [LARGE SCALE GENOMIC DNA]</scope>
    <source>
        <strain evidence="14">CCUG 61485</strain>
    </source>
</reference>
<dbReference type="Pfam" id="PF00593">
    <property type="entry name" value="TonB_dep_Rec_b-barrel"/>
    <property type="match status" value="1"/>
</dbReference>
<dbReference type="PANTHER" id="PTHR30442">
    <property type="entry name" value="IRON III DICITRATE TRANSPORT PROTEIN FECA"/>
    <property type="match status" value="1"/>
</dbReference>
<keyword evidence="10" id="KW-0732">Signal</keyword>
<dbReference type="PANTHER" id="PTHR30442:SF0">
    <property type="entry name" value="FE(3+) DICITRATE TRANSPORT PROTEIN FECA"/>
    <property type="match status" value="1"/>
</dbReference>
<keyword evidence="3 8" id="KW-1134">Transmembrane beta strand</keyword>
<dbReference type="Gene3D" id="2.170.130.10">
    <property type="entry name" value="TonB-dependent receptor, plug domain"/>
    <property type="match status" value="1"/>
</dbReference>
<evidence type="ECO:0000256" key="5">
    <source>
        <dbReference type="ARBA" id="ARBA00023077"/>
    </source>
</evidence>
<dbReference type="PROSITE" id="PS52016">
    <property type="entry name" value="TONB_DEPENDENT_REC_3"/>
    <property type="match status" value="1"/>
</dbReference>
<dbReference type="Gene3D" id="2.40.170.20">
    <property type="entry name" value="TonB-dependent receptor, beta-barrel domain"/>
    <property type="match status" value="1"/>
</dbReference>
<proteinExistence type="inferred from homology"/>
<feature type="domain" description="TonB-dependent receptor plug" evidence="12">
    <location>
        <begin position="53"/>
        <end position="162"/>
    </location>
</feature>
<evidence type="ECO:0000313" key="13">
    <source>
        <dbReference type="EMBL" id="MFD1315888.1"/>
    </source>
</evidence>
<evidence type="ECO:0000256" key="8">
    <source>
        <dbReference type="PROSITE-ProRule" id="PRU01360"/>
    </source>
</evidence>
<feature type="signal peptide" evidence="10">
    <location>
        <begin position="1"/>
        <end position="19"/>
    </location>
</feature>
<gene>
    <name evidence="13" type="ORF">ACFQ39_09685</name>
</gene>
<keyword evidence="14" id="KW-1185">Reference proteome</keyword>
<evidence type="ECO:0000256" key="6">
    <source>
        <dbReference type="ARBA" id="ARBA00023136"/>
    </source>
</evidence>
<keyword evidence="2 8" id="KW-0813">Transport</keyword>
<keyword evidence="5 9" id="KW-0798">TonB box</keyword>
<evidence type="ECO:0000313" key="14">
    <source>
        <dbReference type="Proteomes" id="UP001597201"/>
    </source>
</evidence>
<dbReference type="InterPro" id="IPR039426">
    <property type="entry name" value="TonB-dep_rcpt-like"/>
</dbReference>
<evidence type="ECO:0000259" key="11">
    <source>
        <dbReference type="Pfam" id="PF00593"/>
    </source>
</evidence>